<dbReference type="Gene3D" id="3.40.190.10">
    <property type="entry name" value="Periplasmic binding protein-like II"/>
    <property type="match status" value="1"/>
</dbReference>
<organism evidence="2 3">
    <name type="scientific">Prauserella flavalba</name>
    <dbReference type="NCBI Taxonomy" id="1477506"/>
    <lineage>
        <taxon>Bacteria</taxon>
        <taxon>Bacillati</taxon>
        <taxon>Actinomycetota</taxon>
        <taxon>Actinomycetes</taxon>
        <taxon>Pseudonocardiales</taxon>
        <taxon>Pseudonocardiaceae</taxon>
        <taxon>Prauserella</taxon>
    </lineage>
</organism>
<keyword evidence="3" id="KW-1185">Reference proteome</keyword>
<accession>A0A318LJQ3</accession>
<reference evidence="2 3" key="1">
    <citation type="submission" date="2016-07" db="EMBL/GenBank/DDBJ databases">
        <title>Draft genome sequence of Prauserella sp. YIM 121212, isolated from alkaline soil.</title>
        <authorList>
            <person name="Ruckert C."/>
            <person name="Albersmeier A."/>
            <person name="Jiang C.-L."/>
            <person name="Jiang Y."/>
            <person name="Kalinowski J."/>
            <person name="Schneider O."/>
            <person name="Winkler A."/>
            <person name="Zotchev S.B."/>
        </authorList>
    </citation>
    <scope>NUCLEOTIDE SEQUENCE [LARGE SCALE GENOMIC DNA]</scope>
    <source>
        <strain evidence="2 3">YIM 121212</strain>
    </source>
</reference>
<evidence type="ECO:0000256" key="1">
    <source>
        <dbReference type="ARBA" id="ARBA00006987"/>
    </source>
</evidence>
<dbReference type="PANTHER" id="PTHR42928:SF5">
    <property type="entry name" value="BLR1237 PROTEIN"/>
    <property type="match status" value="1"/>
</dbReference>
<dbReference type="Proteomes" id="UP000247892">
    <property type="component" value="Unassembled WGS sequence"/>
</dbReference>
<gene>
    <name evidence="2" type="ORF">BA062_26905</name>
</gene>
<dbReference type="Gene3D" id="3.40.190.150">
    <property type="entry name" value="Bordetella uptake gene, domain 1"/>
    <property type="match status" value="1"/>
</dbReference>
<evidence type="ECO:0000313" key="3">
    <source>
        <dbReference type="Proteomes" id="UP000247892"/>
    </source>
</evidence>
<dbReference type="Pfam" id="PF03401">
    <property type="entry name" value="TctC"/>
    <property type="match status" value="1"/>
</dbReference>
<dbReference type="AlphaFoldDB" id="A0A318LJQ3"/>
<evidence type="ECO:0000313" key="2">
    <source>
        <dbReference type="EMBL" id="PXY23915.1"/>
    </source>
</evidence>
<evidence type="ECO:0008006" key="4">
    <source>
        <dbReference type="Google" id="ProtNLM"/>
    </source>
</evidence>
<dbReference type="SUPFAM" id="SSF53850">
    <property type="entry name" value="Periplasmic binding protein-like II"/>
    <property type="match status" value="1"/>
</dbReference>
<dbReference type="EMBL" id="MASU01000013">
    <property type="protein sequence ID" value="PXY23915.1"/>
    <property type="molecule type" value="Genomic_DNA"/>
</dbReference>
<dbReference type="RefSeq" id="WP_110341644.1">
    <property type="nucleotide sequence ID" value="NZ_JBHVKT010000004.1"/>
</dbReference>
<proteinExistence type="inferred from homology"/>
<dbReference type="PANTHER" id="PTHR42928">
    <property type="entry name" value="TRICARBOXYLATE-BINDING PROTEIN"/>
    <property type="match status" value="1"/>
</dbReference>
<dbReference type="PROSITE" id="PS51257">
    <property type="entry name" value="PROKAR_LIPOPROTEIN"/>
    <property type="match status" value="1"/>
</dbReference>
<dbReference type="CDD" id="cd07012">
    <property type="entry name" value="PBP2_Bug_TTT"/>
    <property type="match status" value="1"/>
</dbReference>
<dbReference type="InterPro" id="IPR042100">
    <property type="entry name" value="Bug_dom1"/>
</dbReference>
<sequence length="343" mass="35710">MNKLRIAAFAVAVALALTGCQGPGISGGESQASGNFEGETIDLVVPFETGGGYDQYARQLAPALEKELGATVNVINKPGAGGLLAINELMRAKPDGTTIEILNMTGVVGSALAEAEGVEFDPAKFSYIGRLASEPDVVITAADGDIKSYEDLKAAADDGGVKFGATGPGSNEYVDPVVLETGFGIKNEIVTGFNGSGAAALSLVQGNFDAYSRSLSSQQPTIDAGDGRPILVLGRQPVKAFPEVPTLIDVADDAKSKKLAEFHADVLESGRTLAAPPNMDENRLAELRKAFDAVVQNKDYIAAAEKAGRPIAYTAGVDVQKSVEGLMDAPQDYINIIKKAYEG</sequence>
<comment type="caution">
    <text evidence="2">The sequence shown here is derived from an EMBL/GenBank/DDBJ whole genome shotgun (WGS) entry which is preliminary data.</text>
</comment>
<dbReference type="PIRSF" id="PIRSF017082">
    <property type="entry name" value="YflP"/>
    <property type="match status" value="1"/>
</dbReference>
<name>A0A318LJQ3_9PSEU</name>
<dbReference type="InterPro" id="IPR005064">
    <property type="entry name" value="BUG"/>
</dbReference>
<dbReference type="OrthoDB" id="9780943at2"/>
<protein>
    <recommendedName>
        <fullName evidence="4">Tripartite-type tricarboxylate transporter receptor subunit TctC</fullName>
    </recommendedName>
</protein>
<comment type="similarity">
    <text evidence="1">Belongs to the UPF0065 (bug) family.</text>
</comment>